<dbReference type="SUPFAM" id="SSF48508">
    <property type="entry name" value="Nuclear receptor ligand-binding domain"/>
    <property type="match status" value="1"/>
</dbReference>
<evidence type="ECO:0000256" key="4">
    <source>
        <dbReference type="ARBA" id="ARBA00023015"/>
    </source>
</evidence>
<dbReference type="PROSITE" id="PS51030">
    <property type="entry name" value="NUCLEAR_REC_DBD_2"/>
    <property type="match status" value="1"/>
</dbReference>
<dbReference type="GO" id="GO:0045944">
    <property type="term" value="P:positive regulation of transcription by RNA polymerase II"/>
    <property type="evidence" value="ECO:0007669"/>
    <property type="project" value="TreeGrafter"/>
</dbReference>
<gene>
    <name evidence="10" type="ORF">EDS130_LOCUS19770</name>
</gene>
<evidence type="ECO:0000256" key="7">
    <source>
        <dbReference type="ARBA" id="ARBA00023170"/>
    </source>
</evidence>
<dbReference type="PROSITE" id="PS00031">
    <property type="entry name" value="NUCLEAR_REC_DBD_1"/>
    <property type="match status" value="1"/>
</dbReference>
<dbReference type="GO" id="GO:0030154">
    <property type="term" value="P:cell differentiation"/>
    <property type="evidence" value="ECO:0007669"/>
    <property type="project" value="TreeGrafter"/>
</dbReference>
<keyword evidence="7" id="KW-0675">Receptor</keyword>
<proteinExistence type="predicted"/>
<comment type="caution">
    <text evidence="10">The sequence shown here is derived from an EMBL/GenBank/DDBJ whole genome shotgun (WGS) entry which is preliminary data.</text>
</comment>
<evidence type="ECO:0000256" key="6">
    <source>
        <dbReference type="ARBA" id="ARBA00023163"/>
    </source>
</evidence>
<dbReference type="InterPro" id="IPR050234">
    <property type="entry name" value="Nuclear_hormone_rcpt_NR1"/>
</dbReference>
<evidence type="ECO:0000256" key="5">
    <source>
        <dbReference type="ARBA" id="ARBA00023125"/>
    </source>
</evidence>
<sequence length="367" mass="41817">MNETDITRQQKTTASTCKVCGESAQYSYYGAIVCRSCKVFFRRNILKKSTPLRCDYDGNCEININNRRICTYCRLTKCFAVGMTSDLIRGPQTAKHRKAESRSSTVTALARINEASLIPTVNLLRADQSTLSVDQWNQISNIVHCFDTYSGFAFVENFVKEQDTLPLKSRFKYSSVSNFFTSVMTSVQLVFEKNRDFLSLSAHDRNTLLHHTVEYTTGVGVASMLCQVQLFANPSFFNSAELIFRPPAVASFVRLIDQLDPDVSVVKLMCAILSFMTSRYTTYSSTVTANLSDVIAVIRIQDMYGDLVWRYLLYKYNYRDAVLRFFNLIKCFFLINDSIAEAYETRKYADMINSIIESTEETGTCQN</sequence>
<dbReference type="OrthoDB" id="10009447at2759"/>
<reference evidence="10" key="1">
    <citation type="submission" date="2021-02" db="EMBL/GenBank/DDBJ databases">
        <authorList>
            <person name="Nowell W R."/>
        </authorList>
    </citation>
    <scope>NUCLEOTIDE SEQUENCE</scope>
</reference>
<evidence type="ECO:0000313" key="10">
    <source>
        <dbReference type="EMBL" id="CAF1096639.1"/>
    </source>
</evidence>
<dbReference type="InterPro" id="IPR035500">
    <property type="entry name" value="NHR-like_dom_sf"/>
</dbReference>
<protein>
    <recommendedName>
        <fullName evidence="9">Nuclear receptor domain-containing protein</fullName>
    </recommendedName>
</protein>
<dbReference type="EMBL" id="CAJNOJ010000096">
    <property type="protein sequence ID" value="CAF1096639.1"/>
    <property type="molecule type" value="Genomic_DNA"/>
</dbReference>
<dbReference type="PANTHER" id="PTHR24082:SF507">
    <property type="entry name" value="BILE ACID RECEPTOR-RELATED"/>
    <property type="match status" value="1"/>
</dbReference>
<dbReference type="GO" id="GO:0008270">
    <property type="term" value="F:zinc ion binding"/>
    <property type="evidence" value="ECO:0007669"/>
    <property type="project" value="UniProtKB-KW"/>
</dbReference>
<keyword evidence="6" id="KW-0804">Transcription</keyword>
<dbReference type="Gene3D" id="3.30.50.10">
    <property type="entry name" value="Erythroid Transcription Factor GATA-1, subunit A"/>
    <property type="match status" value="1"/>
</dbReference>
<evidence type="ECO:0000256" key="8">
    <source>
        <dbReference type="ARBA" id="ARBA00023242"/>
    </source>
</evidence>
<keyword evidence="4" id="KW-0805">Transcription regulation</keyword>
<dbReference type="GO" id="GO:0000978">
    <property type="term" value="F:RNA polymerase II cis-regulatory region sequence-specific DNA binding"/>
    <property type="evidence" value="ECO:0007669"/>
    <property type="project" value="TreeGrafter"/>
</dbReference>
<name>A0A814NU20_ADIRI</name>
<dbReference type="InterPro" id="IPR001628">
    <property type="entry name" value="Znf_hrmn_rcpt"/>
</dbReference>
<evidence type="ECO:0000256" key="2">
    <source>
        <dbReference type="ARBA" id="ARBA00022771"/>
    </source>
</evidence>
<dbReference type="PRINTS" id="PR00047">
    <property type="entry name" value="STROIDFINGER"/>
</dbReference>
<keyword evidence="8" id="KW-0539">Nucleus</keyword>
<dbReference type="SMART" id="SM00399">
    <property type="entry name" value="ZnF_C4"/>
    <property type="match status" value="1"/>
</dbReference>
<keyword evidence="3" id="KW-0862">Zinc</keyword>
<dbReference type="PANTHER" id="PTHR24082">
    <property type="entry name" value="NUCLEAR HORMONE RECEPTOR"/>
    <property type="match status" value="1"/>
</dbReference>
<dbReference type="SUPFAM" id="SSF57716">
    <property type="entry name" value="Glucocorticoid receptor-like (DNA-binding domain)"/>
    <property type="match status" value="1"/>
</dbReference>
<dbReference type="InterPro" id="IPR013088">
    <property type="entry name" value="Znf_NHR/GATA"/>
</dbReference>
<feature type="domain" description="Nuclear receptor" evidence="9">
    <location>
        <begin position="14"/>
        <end position="90"/>
    </location>
</feature>
<dbReference type="GO" id="GO:0000122">
    <property type="term" value="P:negative regulation of transcription by RNA polymerase II"/>
    <property type="evidence" value="ECO:0007669"/>
    <property type="project" value="TreeGrafter"/>
</dbReference>
<evidence type="ECO:0000259" key="9">
    <source>
        <dbReference type="PROSITE" id="PS51030"/>
    </source>
</evidence>
<evidence type="ECO:0000256" key="3">
    <source>
        <dbReference type="ARBA" id="ARBA00022833"/>
    </source>
</evidence>
<dbReference type="AlphaFoldDB" id="A0A814NU20"/>
<dbReference type="Pfam" id="PF00105">
    <property type="entry name" value="zf-C4"/>
    <property type="match status" value="1"/>
</dbReference>
<organism evidence="10 11">
    <name type="scientific">Adineta ricciae</name>
    <name type="common">Rotifer</name>
    <dbReference type="NCBI Taxonomy" id="249248"/>
    <lineage>
        <taxon>Eukaryota</taxon>
        <taxon>Metazoa</taxon>
        <taxon>Spiralia</taxon>
        <taxon>Gnathifera</taxon>
        <taxon>Rotifera</taxon>
        <taxon>Eurotatoria</taxon>
        <taxon>Bdelloidea</taxon>
        <taxon>Adinetida</taxon>
        <taxon>Adinetidae</taxon>
        <taxon>Adineta</taxon>
    </lineage>
</organism>
<dbReference type="Proteomes" id="UP000663852">
    <property type="component" value="Unassembled WGS sequence"/>
</dbReference>
<evidence type="ECO:0000313" key="11">
    <source>
        <dbReference type="Proteomes" id="UP000663852"/>
    </source>
</evidence>
<accession>A0A814NU20</accession>
<keyword evidence="2" id="KW-0863">Zinc-finger</keyword>
<keyword evidence="5" id="KW-0238">DNA-binding</keyword>
<keyword evidence="1" id="KW-0479">Metal-binding</keyword>
<dbReference type="GO" id="GO:0004879">
    <property type="term" value="F:nuclear receptor activity"/>
    <property type="evidence" value="ECO:0007669"/>
    <property type="project" value="TreeGrafter"/>
</dbReference>
<evidence type="ECO:0000256" key="1">
    <source>
        <dbReference type="ARBA" id="ARBA00022723"/>
    </source>
</evidence>